<feature type="chain" id="PRO_5047324098" evidence="2">
    <location>
        <begin position="33"/>
        <end position="337"/>
    </location>
</feature>
<dbReference type="RefSeq" id="WP_343894210.1">
    <property type="nucleotide sequence ID" value="NZ_BAAAFZ010000009.1"/>
</dbReference>
<dbReference type="Pfam" id="PF03401">
    <property type="entry name" value="TctC"/>
    <property type="match status" value="1"/>
</dbReference>
<evidence type="ECO:0000313" key="3">
    <source>
        <dbReference type="EMBL" id="GAA0574429.1"/>
    </source>
</evidence>
<evidence type="ECO:0000256" key="2">
    <source>
        <dbReference type="SAM" id="SignalP"/>
    </source>
</evidence>
<comment type="caution">
    <text evidence="3">The sequence shown here is derived from an EMBL/GenBank/DDBJ whole genome shotgun (WGS) entry which is preliminary data.</text>
</comment>
<protein>
    <submittedName>
        <fullName evidence="3">Tripartite tricarboxylate transporter substrate binding protein</fullName>
    </submittedName>
</protein>
<dbReference type="CDD" id="cd07012">
    <property type="entry name" value="PBP2_Bug_TTT"/>
    <property type="match status" value="1"/>
</dbReference>
<keyword evidence="4" id="KW-1185">Reference proteome</keyword>
<feature type="signal peptide" evidence="2">
    <location>
        <begin position="1"/>
        <end position="32"/>
    </location>
</feature>
<gene>
    <name evidence="3" type="ORF">GCM10009416_11410</name>
</gene>
<dbReference type="SUPFAM" id="SSF53850">
    <property type="entry name" value="Periplasmic binding protein-like II"/>
    <property type="match status" value="1"/>
</dbReference>
<dbReference type="PANTHER" id="PTHR42928:SF5">
    <property type="entry name" value="BLR1237 PROTEIN"/>
    <property type="match status" value="1"/>
</dbReference>
<name>A0ABP3PUW3_9PROT</name>
<dbReference type="InterPro" id="IPR042100">
    <property type="entry name" value="Bug_dom1"/>
</dbReference>
<keyword evidence="2" id="KW-0732">Signal</keyword>
<proteinExistence type="inferred from homology"/>
<reference evidence="4" key="1">
    <citation type="journal article" date="2019" name="Int. J. Syst. Evol. Microbiol.">
        <title>The Global Catalogue of Microorganisms (GCM) 10K type strain sequencing project: providing services to taxonomists for standard genome sequencing and annotation.</title>
        <authorList>
            <consortium name="The Broad Institute Genomics Platform"/>
            <consortium name="The Broad Institute Genome Sequencing Center for Infectious Disease"/>
            <person name="Wu L."/>
            <person name="Ma J."/>
        </authorList>
    </citation>
    <scope>NUCLEOTIDE SEQUENCE [LARGE SCALE GENOMIC DNA]</scope>
    <source>
        <strain evidence="4">JCM 9933</strain>
    </source>
</reference>
<dbReference type="PIRSF" id="PIRSF017082">
    <property type="entry name" value="YflP"/>
    <property type="match status" value="1"/>
</dbReference>
<dbReference type="Gene3D" id="3.40.190.150">
    <property type="entry name" value="Bordetella uptake gene, domain 1"/>
    <property type="match status" value="1"/>
</dbReference>
<organism evidence="3 4">
    <name type="scientific">Craurococcus roseus</name>
    <dbReference type="NCBI Taxonomy" id="77585"/>
    <lineage>
        <taxon>Bacteria</taxon>
        <taxon>Pseudomonadati</taxon>
        <taxon>Pseudomonadota</taxon>
        <taxon>Alphaproteobacteria</taxon>
        <taxon>Acetobacterales</taxon>
        <taxon>Acetobacteraceae</taxon>
        <taxon>Craurococcus</taxon>
    </lineage>
</organism>
<dbReference type="InterPro" id="IPR005064">
    <property type="entry name" value="BUG"/>
</dbReference>
<evidence type="ECO:0000256" key="1">
    <source>
        <dbReference type="ARBA" id="ARBA00006987"/>
    </source>
</evidence>
<sequence>MARRAAANVRFPRSTRRASASLLALAAAVAAAAPKGARAEWPERPIRLLVPFAPGGITDSIARLSAEWLSPRLGQPVAVENRSGANGAIAAEAVARAAPDGHTLLTASASQMVMLPALTRLPFDPAADLAPVAIVASNPMVLGAGAGLGTASLAEFVALARRRPDQFSYSSGGSGSSNHLAMALLLQQAGARMQHVPYRGGAPAMQALLAGQVAAYFGNPSDMIPHADGGRVRVLAVAGPERLAALPGVPTVAESGYPGFRAETWNGVAAPAGTPPAVVARLARELRPACADPAFRAAVERLGSTPVCNTPDEFRTVMRTDAPLWREAVRVSGATLE</sequence>
<dbReference type="Gene3D" id="3.40.190.10">
    <property type="entry name" value="Periplasmic binding protein-like II"/>
    <property type="match status" value="1"/>
</dbReference>
<accession>A0ABP3PUW3</accession>
<dbReference type="PANTHER" id="PTHR42928">
    <property type="entry name" value="TRICARBOXYLATE-BINDING PROTEIN"/>
    <property type="match status" value="1"/>
</dbReference>
<comment type="similarity">
    <text evidence="1">Belongs to the UPF0065 (bug) family.</text>
</comment>
<dbReference type="EMBL" id="BAAAFZ010000009">
    <property type="protein sequence ID" value="GAA0574429.1"/>
    <property type="molecule type" value="Genomic_DNA"/>
</dbReference>
<dbReference type="Proteomes" id="UP001501588">
    <property type="component" value="Unassembled WGS sequence"/>
</dbReference>
<evidence type="ECO:0000313" key="4">
    <source>
        <dbReference type="Proteomes" id="UP001501588"/>
    </source>
</evidence>